<organism evidence="2 3">
    <name type="scientific">Eleginops maclovinus</name>
    <name type="common">Patagonian blennie</name>
    <name type="synonym">Eleginus maclovinus</name>
    <dbReference type="NCBI Taxonomy" id="56733"/>
    <lineage>
        <taxon>Eukaryota</taxon>
        <taxon>Metazoa</taxon>
        <taxon>Chordata</taxon>
        <taxon>Craniata</taxon>
        <taxon>Vertebrata</taxon>
        <taxon>Euteleostomi</taxon>
        <taxon>Actinopterygii</taxon>
        <taxon>Neopterygii</taxon>
        <taxon>Teleostei</taxon>
        <taxon>Neoteleostei</taxon>
        <taxon>Acanthomorphata</taxon>
        <taxon>Eupercaria</taxon>
        <taxon>Perciformes</taxon>
        <taxon>Notothenioidei</taxon>
        <taxon>Eleginopidae</taxon>
        <taxon>Eleginops</taxon>
    </lineage>
</organism>
<accession>A0AAN7ZXB8</accession>
<dbReference type="GO" id="GO:0000492">
    <property type="term" value="P:box C/D snoRNP assembly"/>
    <property type="evidence" value="ECO:0007669"/>
    <property type="project" value="InterPro"/>
</dbReference>
<dbReference type="AlphaFoldDB" id="A0AAN7ZXB8"/>
<reference evidence="2 3" key="2">
    <citation type="journal article" date="2023" name="Mol. Biol. Evol.">
        <title>Genomics of Secondarily Temperate Adaptation in the Only Non-Antarctic Icefish.</title>
        <authorList>
            <person name="Rivera-Colon A.G."/>
            <person name="Rayamajhi N."/>
            <person name="Minhas B.F."/>
            <person name="Madrigal G."/>
            <person name="Bilyk K.T."/>
            <person name="Yoon V."/>
            <person name="Hune M."/>
            <person name="Gregory S."/>
            <person name="Cheng C.H.C."/>
            <person name="Catchen J.M."/>
        </authorList>
    </citation>
    <scope>NUCLEOTIDE SEQUENCE [LARGE SCALE GENOMIC DNA]</scope>
    <source>
        <strain evidence="2">JMC-PN-2008</strain>
    </source>
</reference>
<feature type="compositionally biased region" description="Acidic residues" evidence="1">
    <location>
        <begin position="103"/>
        <end position="121"/>
    </location>
</feature>
<evidence type="ECO:0000256" key="1">
    <source>
        <dbReference type="SAM" id="MobiDB-lite"/>
    </source>
</evidence>
<dbReference type="Proteomes" id="UP001346869">
    <property type="component" value="Unassembled WGS sequence"/>
</dbReference>
<sequence length="148" mass="16270">MELNIKKTTSQDLLSCGNGEGLSEKLLLKPKAGKSLQTERIPRSSVLDRLQSFLPQMAEANKKLKQQMDEAPAGSFDIENVGEAEKVIEMDLALVELSGSDRDSDESEETSDSEEESESDITEPSLKLPGDKGKKQKPNIQVLHQQGE</sequence>
<dbReference type="InterPro" id="IPR027921">
    <property type="entry name" value="NOPCHAP1"/>
</dbReference>
<comment type="caution">
    <text evidence="2">The sequence shown here is derived from an EMBL/GenBank/DDBJ whole genome shotgun (WGS) entry which is preliminary data.</text>
</comment>
<dbReference type="Pfam" id="PF15370">
    <property type="entry name" value="NOPCHAP1"/>
    <property type="match status" value="1"/>
</dbReference>
<feature type="region of interest" description="Disordered" evidence="1">
    <location>
        <begin position="95"/>
        <end position="148"/>
    </location>
</feature>
<proteinExistence type="predicted"/>
<dbReference type="GO" id="GO:0062064">
    <property type="term" value="F:box C/D methylation guide snoRNP complex binding"/>
    <property type="evidence" value="ECO:0007669"/>
    <property type="project" value="TreeGrafter"/>
</dbReference>
<gene>
    <name evidence="2" type="ORF">PBY51_008976</name>
</gene>
<evidence type="ECO:0000313" key="2">
    <source>
        <dbReference type="EMBL" id="KAK5849326.1"/>
    </source>
</evidence>
<keyword evidence="3" id="KW-1185">Reference proteome</keyword>
<dbReference type="PANTHER" id="PTHR28674">
    <property type="entry name" value="SIMILAR TO DNA SEGMENT, CHR 10, WAYNE STATE UNIVERSITY 102,-EXPRESSED"/>
    <property type="match status" value="1"/>
</dbReference>
<dbReference type="EMBL" id="JAUZQC010000024">
    <property type="protein sequence ID" value="KAK5849326.1"/>
    <property type="molecule type" value="Genomic_DNA"/>
</dbReference>
<name>A0AAN7ZXB8_ELEMC</name>
<protein>
    <submittedName>
        <fullName evidence="2">Uncharacterized protein</fullName>
    </submittedName>
</protein>
<evidence type="ECO:0000313" key="3">
    <source>
        <dbReference type="Proteomes" id="UP001346869"/>
    </source>
</evidence>
<reference evidence="2 3" key="1">
    <citation type="journal article" date="2023" name="Genes (Basel)">
        <title>Chromosome-Level Genome Assembly and Circadian Gene Repertoire of the Patagonia Blennie Eleginops maclovinus-The Closest Ancestral Proxy of Antarctic Cryonotothenioids.</title>
        <authorList>
            <person name="Cheng C.C."/>
            <person name="Rivera-Colon A.G."/>
            <person name="Minhas B.F."/>
            <person name="Wilson L."/>
            <person name="Rayamajhi N."/>
            <person name="Vargas-Chacoff L."/>
            <person name="Catchen J.M."/>
        </authorList>
    </citation>
    <scope>NUCLEOTIDE SEQUENCE [LARGE SCALE GENOMIC DNA]</scope>
    <source>
        <strain evidence="2">JMC-PN-2008</strain>
    </source>
</reference>
<feature type="compositionally biased region" description="Polar residues" evidence="1">
    <location>
        <begin position="138"/>
        <end position="148"/>
    </location>
</feature>
<dbReference type="PANTHER" id="PTHR28674:SF1">
    <property type="entry name" value="NOP PROTEIN CHAPERONE 1"/>
    <property type="match status" value="1"/>
</dbReference>